<dbReference type="STRING" id="131310.A0A0N4ZR18"/>
<dbReference type="InterPro" id="IPR016151">
    <property type="entry name" value="DNA_mismatch_repair_MutS_N"/>
</dbReference>
<keyword evidence="3" id="KW-0227">DNA damage</keyword>
<dbReference type="PANTHER" id="PTHR11361">
    <property type="entry name" value="DNA MISMATCH REPAIR PROTEIN MUTS FAMILY MEMBER"/>
    <property type="match status" value="1"/>
</dbReference>
<dbReference type="InterPro" id="IPR007861">
    <property type="entry name" value="DNA_mismatch_repair_MutS_clamp"/>
</dbReference>
<proteinExistence type="inferred from homology"/>
<dbReference type="Pfam" id="PF00488">
    <property type="entry name" value="MutS_V"/>
    <property type="match status" value="1"/>
</dbReference>
<dbReference type="PROSITE" id="PS00486">
    <property type="entry name" value="DNA_MISMATCH_REPAIR_2"/>
    <property type="match status" value="1"/>
</dbReference>
<evidence type="ECO:0000256" key="1">
    <source>
        <dbReference type="ARBA" id="ARBA00006271"/>
    </source>
</evidence>
<dbReference type="Pfam" id="PF05190">
    <property type="entry name" value="MutS_IV"/>
    <property type="match status" value="1"/>
</dbReference>
<dbReference type="Proteomes" id="UP000038045">
    <property type="component" value="Unplaced"/>
</dbReference>
<evidence type="ECO:0000256" key="4">
    <source>
        <dbReference type="ARBA" id="ARBA00022840"/>
    </source>
</evidence>
<dbReference type="InterPro" id="IPR036187">
    <property type="entry name" value="DNA_mismatch_repair_MutS_sf"/>
</dbReference>
<dbReference type="InterPro" id="IPR036678">
    <property type="entry name" value="MutS_con_dom_sf"/>
</dbReference>
<dbReference type="Gene3D" id="3.40.1170.10">
    <property type="entry name" value="DNA repair protein MutS, domain I"/>
    <property type="match status" value="1"/>
</dbReference>
<dbReference type="InterPro" id="IPR027417">
    <property type="entry name" value="P-loop_NTPase"/>
</dbReference>
<dbReference type="SUPFAM" id="SSF48334">
    <property type="entry name" value="DNA repair protein MutS, domain III"/>
    <property type="match status" value="1"/>
</dbReference>
<evidence type="ECO:0000256" key="3">
    <source>
        <dbReference type="ARBA" id="ARBA00022763"/>
    </source>
</evidence>
<evidence type="ECO:0000313" key="8">
    <source>
        <dbReference type="Proteomes" id="UP000038045"/>
    </source>
</evidence>
<dbReference type="GO" id="GO:0005524">
    <property type="term" value="F:ATP binding"/>
    <property type="evidence" value="ECO:0007669"/>
    <property type="project" value="UniProtKB-KW"/>
</dbReference>
<dbReference type="Pfam" id="PF05192">
    <property type="entry name" value="MutS_III"/>
    <property type="match status" value="1"/>
</dbReference>
<dbReference type="GO" id="GO:0006312">
    <property type="term" value="P:mitotic recombination"/>
    <property type="evidence" value="ECO:0007669"/>
    <property type="project" value="TreeGrafter"/>
</dbReference>
<keyword evidence="5" id="KW-0238">DNA-binding</keyword>
<dbReference type="InterPro" id="IPR011184">
    <property type="entry name" value="DNA_mismatch_repair_Msh2"/>
</dbReference>
<keyword evidence="2" id="KW-0547">Nucleotide-binding</keyword>
<dbReference type="GO" id="GO:0006298">
    <property type="term" value="P:mismatch repair"/>
    <property type="evidence" value="ECO:0007669"/>
    <property type="project" value="InterPro"/>
</dbReference>
<dbReference type="InterPro" id="IPR007696">
    <property type="entry name" value="DNA_mismatch_repair_MutS_core"/>
</dbReference>
<evidence type="ECO:0000313" key="9">
    <source>
        <dbReference type="WBParaSite" id="PTRK_0001095800.1"/>
    </source>
</evidence>
<reference evidence="9" key="1">
    <citation type="submission" date="2017-02" db="UniProtKB">
        <authorList>
            <consortium name="WormBaseParasite"/>
        </authorList>
    </citation>
    <scope>IDENTIFICATION</scope>
</reference>
<organism evidence="8 9">
    <name type="scientific">Parastrongyloides trichosuri</name>
    <name type="common">Possum-specific nematode worm</name>
    <dbReference type="NCBI Taxonomy" id="131310"/>
    <lineage>
        <taxon>Eukaryota</taxon>
        <taxon>Metazoa</taxon>
        <taxon>Ecdysozoa</taxon>
        <taxon>Nematoda</taxon>
        <taxon>Chromadorea</taxon>
        <taxon>Rhabditida</taxon>
        <taxon>Tylenchina</taxon>
        <taxon>Panagrolaimomorpha</taxon>
        <taxon>Strongyloidoidea</taxon>
        <taxon>Strongyloididae</taxon>
        <taxon>Parastrongyloides</taxon>
    </lineage>
</organism>
<feature type="domain" description="DNA mismatch repair proteins mutS family" evidence="7">
    <location>
        <begin position="729"/>
        <end position="745"/>
    </location>
</feature>
<dbReference type="PANTHER" id="PTHR11361:SF35">
    <property type="entry name" value="DNA MISMATCH REPAIR PROTEIN MSH2"/>
    <property type="match status" value="1"/>
</dbReference>
<dbReference type="SMART" id="SM00533">
    <property type="entry name" value="MUTSd"/>
    <property type="match status" value="1"/>
</dbReference>
<dbReference type="AlphaFoldDB" id="A0A0N4ZR18"/>
<keyword evidence="4" id="KW-0067">ATP-binding</keyword>
<comment type="similarity">
    <text evidence="1">Belongs to the DNA mismatch repair MutS family.</text>
</comment>
<dbReference type="InterPro" id="IPR000432">
    <property type="entry name" value="DNA_mismatch_repair_MutS_C"/>
</dbReference>
<evidence type="ECO:0000259" key="7">
    <source>
        <dbReference type="PROSITE" id="PS00486"/>
    </source>
</evidence>
<keyword evidence="8" id="KW-1185">Reference proteome</keyword>
<protein>
    <submittedName>
        <fullName evidence="9">DNA_MISMATCH_REPAIR_2 domain-containing protein</fullName>
    </submittedName>
</protein>
<evidence type="ECO:0000256" key="2">
    <source>
        <dbReference type="ARBA" id="ARBA00022741"/>
    </source>
</evidence>
<sequence length="842" mass="95208">MDLENNTLRQILQDKAPGSIAIFEGKECFYLYGDDAKIAVEYIFGNESRLDYTVFGGSSERVQRYYFVEREYEKVIRDLIIRLQYSVVHYICENGGDWNVIYQGSPTFPNDFEPIVGESAQLATLSSTLSVKLTFHGQFNDMIEIAYCNTRDYTISSLSLNYNANFSTLEHAIVAMGAKEVYIYQDDMKYEPKIFKKLESVLNKIQITVRVLEKFDVDSMEDVRSFVMSMIQNPEEVSLSDKMIENIYNLIKNMDLEKELGSGSELLRYQKFILSQYVVLNSAAVEALELFNITARSYSQVDNQGTLFSLLNNCRTPGGSRLLEEWIRRPLVDVRLINQRQDIVESLYRNQSVRNLFYENFLRKVPDITSISRRLVLKKSSLKDCVDVFYTVKSLEKGEEYLSGLVPEKDKIYPSITTVFLNPLRNFRLELESFIKVVGRIFDFDALNDLGDYRIVPNIDDGLMEINKKMKNLKNSAEKELSAVQKCITGYTFKLETSDTGFTIRVTVGAADLVVKNSYKIIRNTKATGCVFITDGIADINETYSELLKIYKEREAVYIEKLLEKAYNNTPVITKLLNFVAQIDVFVSLAVFASSPGMTYVRPNILEPSLENERILSMKSLRHPVVETSPFIEFIPNDIELSSAENSPRFMLITGANMAGKSTYLRSVALAVLLGQIGSFVPCDEATFTAVDGIFTRIGARDYQEKGISTFMDEMLDCGNSIAGATPNSLVIVDELGRGTSTFDGVGIAHAAAEEFIEKKCFTLFATHYSELCILGDEYPNIVTFYKADSTFNDEDGLILLYKMVPGIASKSFGIEVAEALKLPGDFINLAKDFQKIFSKSK</sequence>
<dbReference type="SUPFAM" id="SSF52540">
    <property type="entry name" value="P-loop containing nucleoside triphosphate hydrolases"/>
    <property type="match status" value="1"/>
</dbReference>
<dbReference type="Gene3D" id="3.30.420.110">
    <property type="entry name" value="MutS, connector domain"/>
    <property type="match status" value="1"/>
</dbReference>
<dbReference type="GO" id="GO:0140664">
    <property type="term" value="F:ATP-dependent DNA damage sensor activity"/>
    <property type="evidence" value="ECO:0007669"/>
    <property type="project" value="InterPro"/>
</dbReference>
<dbReference type="GO" id="GO:0030983">
    <property type="term" value="F:mismatched DNA binding"/>
    <property type="evidence" value="ECO:0007669"/>
    <property type="project" value="InterPro"/>
</dbReference>
<dbReference type="Gene3D" id="3.40.50.300">
    <property type="entry name" value="P-loop containing nucleotide triphosphate hydrolases"/>
    <property type="match status" value="1"/>
</dbReference>
<dbReference type="GO" id="GO:0032301">
    <property type="term" value="C:MutSalpha complex"/>
    <property type="evidence" value="ECO:0007669"/>
    <property type="project" value="TreeGrafter"/>
</dbReference>
<dbReference type="Gene3D" id="1.10.1420.10">
    <property type="match status" value="2"/>
</dbReference>
<accession>A0A0N4ZR18</accession>
<dbReference type="SMART" id="SM00534">
    <property type="entry name" value="MUTSac"/>
    <property type="match status" value="1"/>
</dbReference>
<dbReference type="PIRSF" id="PIRSF005813">
    <property type="entry name" value="MSH2"/>
    <property type="match status" value="1"/>
</dbReference>
<dbReference type="InterPro" id="IPR045076">
    <property type="entry name" value="MutS"/>
</dbReference>
<evidence type="ECO:0000256" key="6">
    <source>
        <dbReference type="ARBA" id="ARBA00023204"/>
    </source>
</evidence>
<name>A0A0N4ZR18_PARTI</name>
<keyword evidence="6" id="KW-0234">DNA repair</keyword>
<evidence type="ECO:0000256" key="5">
    <source>
        <dbReference type="ARBA" id="ARBA00023125"/>
    </source>
</evidence>
<dbReference type="WBParaSite" id="PTRK_0001095800.1">
    <property type="protein sequence ID" value="PTRK_0001095800.1"/>
    <property type="gene ID" value="PTRK_0001095800"/>
</dbReference>